<dbReference type="RefSeq" id="WP_141915071.1">
    <property type="nucleotide sequence ID" value="NZ_BAAAYS010000013.1"/>
</dbReference>
<dbReference type="InterPro" id="IPR007742">
    <property type="entry name" value="NosD_dom"/>
</dbReference>
<dbReference type="InterPro" id="IPR006626">
    <property type="entry name" value="PbH1"/>
</dbReference>
<protein>
    <submittedName>
        <fullName evidence="4">Parallel beta-helix repeat protein</fullName>
    </submittedName>
</protein>
<feature type="domain" description="Periplasmic copper-binding protein NosD beta helix" evidence="3">
    <location>
        <begin position="368"/>
        <end position="496"/>
    </location>
</feature>
<sequence>MMRHTSRLAAVVTAGGLLSTAILPGLGTLDTTAAWADTTSDTGAEPTTDTGSTGRAYPGDPDRESVLVTREEARIDTLRGAASAAQWPGSGLSAPFTVTPANALPTVVLVPATAPYTYQDLVDIPDTLSRQPDGSYLLSKSVVVVAGATLDLSMPNDHELHLASSPDGYVSILGLGGTLRGAGTAEHPLTITGWDAAAQTPDTLTDDGRAYIRTLGGTAVLSQTHLDHLGFWSGNTGGLAITGASEVSTPADADTSAASGAPATGRLDHVIIDGNAFGIFVNGATGVSIINSLIVNSLVDGIVFHREVTSSSVRSTITSNNAVDGLSVTRASTGIHVTGVTSEHNGRDGFAFDGTPLADGPSATGAAVDDYGNNVLSTSTTSTNERYGVRVVGGENVQVTRNTVRNNETGIALSGAASDVVVSHNTVTNSDEHGITVVDAVQDASVTGNTVTGADTGIYLRDSTGQVTGNTVTEATNHGVTLVGTNNGSVVKDNTLAGEGPTAIDLERGTGTTLGTNAVADWSRARSLPIIIREIFQPLTVLWVILATLLVLTATRGARRRTQGIHNPYEEMRPLSQFTEGMVSPEAVGLVASPVPATAHSTVRYGEPDNGPAGVRG</sequence>
<keyword evidence="2" id="KW-1133">Transmembrane helix</keyword>
<evidence type="ECO:0000313" key="5">
    <source>
        <dbReference type="Proteomes" id="UP000318331"/>
    </source>
</evidence>
<dbReference type="SUPFAM" id="SSF51126">
    <property type="entry name" value="Pectin lyase-like"/>
    <property type="match status" value="1"/>
</dbReference>
<evidence type="ECO:0000313" key="4">
    <source>
        <dbReference type="EMBL" id="TQM65358.1"/>
    </source>
</evidence>
<evidence type="ECO:0000259" key="3">
    <source>
        <dbReference type="Pfam" id="PF05048"/>
    </source>
</evidence>
<proteinExistence type="predicted"/>
<reference evidence="4 5" key="1">
    <citation type="submission" date="2019-06" db="EMBL/GenBank/DDBJ databases">
        <title>Sequencing the genomes of 1000 actinobacteria strains.</title>
        <authorList>
            <person name="Klenk H.-P."/>
        </authorList>
    </citation>
    <scope>NUCLEOTIDE SEQUENCE [LARGE SCALE GENOMIC DNA]</scope>
    <source>
        <strain evidence="4 5">DSM 18031</strain>
    </source>
</reference>
<dbReference type="Proteomes" id="UP000318331">
    <property type="component" value="Unassembled WGS sequence"/>
</dbReference>
<name>A0A543I444_9MICO</name>
<dbReference type="Gene3D" id="2.160.20.10">
    <property type="entry name" value="Single-stranded right-handed beta-helix, Pectin lyase-like"/>
    <property type="match status" value="2"/>
</dbReference>
<organism evidence="4 5">
    <name type="scientific">Klugiella xanthotipulae</name>
    <dbReference type="NCBI Taxonomy" id="244735"/>
    <lineage>
        <taxon>Bacteria</taxon>
        <taxon>Bacillati</taxon>
        <taxon>Actinomycetota</taxon>
        <taxon>Actinomycetes</taxon>
        <taxon>Micrococcales</taxon>
        <taxon>Microbacteriaceae</taxon>
        <taxon>Klugiella</taxon>
    </lineage>
</organism>
<accession>A0A543I444</accession>
<dbReference type="InterPro" id="IPR011050">
    <property type="entry name" value="Pectin_lyase_fold/virulence"/>
</dbReference>
<feature type="transmembrane region" description="Helical" evidence="2">
    <location>
        <begin position="535"/>
        <end position="554"/>
    </location>
</feature>
<dbReference type="Pfam" id="PF05048">
    <property type="entry name" value="NosD"/>
    <property type="match status" value="1"/>
</dbReference>
<dbReference type="AlphaFoldDB" id="A0A543I444"/>
<dbReference type="InterPro" id="IPR012334">
    <property type="entry name" value="Pectin_lyas_fold"/>
</dbReference>
<dbReference type="OrthoDB" id="3799348at2"/>
<keyword evidence="2" id="KW-0812">Transmembrane</keyword>
<gene>
    <name evidence="4" type="ORF">FB466_0156</name>
</gene>
<comment type="caution">
    <text evidence="4">The sequence shown here is derived from an EMBL/GenBank/DDBJ whole genome shotgun (WGS) entry which is preliminary data.</text>
</comment>
<dbReference type="EMBL" id="VFPN01000001">
    <property type="protein sequence ID" value="TQM65358.1"/>
    <property type="molecule type" value="Genomic_DNA"/>
</dbReference>
<keyword evidence="2" id="KW-0472">Membrane</keyword>
<evidence type="ECO:0000256" key="2">
    <source>
        <dbReference type="SAM" id="Phobius"/>
    </source>
</evidence>
<keyword evidence="5" id="KW-1185">Reference proteome</keyword>
<dbReference type="SMART" id="SM00710">
    <property type="entry name" value="PbH1"/>
    <property type="match status" value="10"/>
</dbReference>
<evidence type="ECO:0000256" key="1">
    <source>
        <dbReference type="SAM" id="MobiDB-lite"/>
    </source>
</evidence>
<feature type="region of interest" description="Disordered" evidence="1">
    <location>
        <begin position="37"/>
        <end position="62"/>
    </location>
</feature>